<dbReference type="EMBL" id="MU001512">
    <property type="protein sequence ID" value="KAF2438362.1"/>
    <property type="molecule type" value="Genomic_DNA"/>
</dbReference>
<accession>A0A9P4P6R3</accession>
<proteinExistence type="predicted"/>
<dbReference type="OrthoDB" id="3799923at2759"/>
<dbReference type="Proteomes" id="UP000799764">
    <property type="component" value="Unassembled WGS sequence"/>
</dbReference>
<sequence>MITDAELAEIEETLKKLPVSGVQKVSQTDFSNAESLLTPFTTAIDGVTITNFQPGESAPIPRDVEPQKLLQFRSFEIGSSVGASIIDSIKKAEYPAISRFLLVDLAGFEDNHSVASYSLDSIIGAGLRTCISKEYSYDMSIQQLLAPYLTIPALAETNCGVHDIGGGTQAAAALWVALLET</sequence>
<keyword evidence="2" id="KW-1185">Reference proteome</keyword>
<comment type="caution">
    <text evidence="1">The sequence shown here is derived from an EMBL/GenBank/DDBJ whole genome shotgun (WGS) entry which is preliminary data.</text>
</comment>
<protein>
    <submittedName>
        <fullName evidence="1">Uncharacterized protein</fullName>
    </submittedName>
</protein>
<organism evidence="1 2">
    <name type="scientific">Karstenula rhodostoma CBS 690.94</name>
    <dbReference type="NCBI Taxonomy" id="1392251"/>
    <lineage>
        <taxon>Eukaryota</taxon>
        <taxon>Fungi</taxon>
        <taxon>Dikarya</taxon>
        <taxon>Ascomycota</taxon>
        <taxon>Pezizomycotina</taxon>
        <taxon>Dothideomycetes</taxon>
        <taxon>Pleosporomycetidae</taxon>
        <taxon>Pleosporales</taxon>
        <taxon>Massarineae</taxon>
        <taxon>Didymosphaeriaceae</taxon>
        <taxon>Karstenula</taxon>
    </lineage>
</organism>
<name>A0A9P4P6R3_9PLEO</name>
<dbReference type="AlphaFoldDB" id="A0A9P4P6R3"/>
<reference evidence="1" key="1">
    <citation type="journal article" date="2020" name="Stud. Mycol.">
        <title>101 Dothideomycetes genomes: a test case for predicting lifestyles and emergence of pathogens.</title>
        <authorList>
            <person name="Haridas S."/>
            <person name="Albert R."/>
            <person name="Binder M."/>
            <person name="Bloem J."/>
            <person name="Labutti K."/>
            <person name="Salamov A."/>
            <person name="Andreopoulos B."/>
            <person name="Baker S."/>
            <person name="Barry K."/>
            <person name="Bills G."/>
            <person name="Bluhm B."/>
            <person name="Cannon C."/>
            <person name="Castanera R."/>
            <person name="Culley D."/>
            <person name="Daum C."/>
            <person name="Ezra D."/>
            <person name="Gonzalez J."/>
            <person name="Henrissat B."/>
            <person name="Kuo A."/>
            <person name="Liang C."/>
            <person name="Lipzen A."/>
            <person name="Lutzoni F."/>
            <person name="Magnuson J."/>
            <person name="Mondo S."/>
            <person name="Nolan M."/>
            <person name="Ohm R."/>
            <person name="Pangilinan J."/>
            <person name="Park H.-J."/>
            <person name="Ramirez L."/>
            <person name="Alfaro M."/>
            <person name="Sun H."/>
            <person name="Tritt A."/>
            <person name="Yoshinaga Y."/>
            <person name="Zwiers L.-H."/>
            <person name="Turgeon B."/>
            <person name="Goodwin S."/>
            <person name="Spatafora J."/>
            <person name="Crous P."/>
            <person name="Grigoriev I."/>
        </authorList>
    </citation>
    <scope>NUCLEOTIDE SEQUENCE</scope>
    <source>
        <strain evidence="1">CBS 690.94</strain>
    </source>
</reference>
<gene>
    <name evidence="1" type="ORF">P171DRAFT_491031</name>
</gene>
<evidence type="ECO:0000313" key="1">
    <source>
        <dbReference type="EMBL" id="KAF2438362.1"/>
    </source>
</evidence>
<evidence type="ECO:0000313" key="2">
    <source>
        <dbReference type="Proteomes" id="UP000799764"/>
    </source>
</evidence>